<evidence type="ECO:0000313" key="5">
    <source>
        <dbReference type="Proteomes" id="UP000526501"/>
    </source>
</evidence>
<dbReference type="EMBL" id="JACHVC010000001">
    <property type="protein sequence ID" value="MBC2604724.1"/>
    <property type="molecule type" value="Genomic_DNA"/>
</dbReference>
<organism evidence="4 5">
    <name type="scientific">Pelagicoccus albus</name>
    <dbReference type="NCBI Taxonomy" id="415222"/>
    <lineage>
        <taxon>Bacteria</taxon>
        <taxon>Pseudomonadati</taxon>
        <taxon>Verrucomicrobiota</taxon>
        <taxon>Opitutia</taxon>
        <taxon>Puniceicoccales</taxon>
        <taxon>Pelagicoccaceae</taxon>
        <taxon>Pelagicoccus</taxon>
    </lineage>
</organism>
<evidence type="ECO:0000256" key="3">
    <source>
        <dbReference type="SAM" id="SignalP"/>
    </source>
</evidence>
<keyword evidence="2 3" id="KW-0732">Signal</keyword>
<dbReference type="Proteomes" id="UP000526501">
    <property type="component" value="Unassembled WGS sequence"/>
</dbReference>
<evidence type="ECO:0000313" key="4">
    <source>
        <dbReference type="EMBL" id="MBC2604724.1"/>
    </source>
</evidence>
<dbReference type="GO" id="GO:0042597">
    <property type="term" value="C:periplasmic space"/>
    <property type="evidence" value="ECO:0007669"/>
    <property type="project" value="InterPro"/>
</dbReference>
<feature type="chain" id="PRO_5030727009" description="Cytochrome b562" evidence="3">
    <location>
        <begin position="23"/>
        <end position="148"/>
    </location>
</feature>
<dbReference type="GO" id="GO:0022900">
    <property type="term" value="P:electron transport chain"/>
    <property type="evidence" value="ECO:0007669"/>
    <property type="project" value="InterPro"/>
</dbReference>
<dbReference type="GO" id="GO:0009055">
    <property type="term" value="F:electron transfer activity"/>
    <property type="evidence" value="ECO:0007669"/>
    <property type="project" value="InterPro"/>
</dbReference>
<evidence type="ECO:0000256" key="2">
    <source>
        <dbReference type="ARBA" id="ARBA00022729"/>
    </source>
</evidence>
<dbReference type="GO" id="GO:0020037">
    <property type="term" value="F:heme binding"/>
    <property type="evidence" value="ECO:0007669"/>
    <property type="project" value="InterPro"/>
</dbReference>
<reference evidence="4 5" key="1">
    <citation type="submission" date="2020-07" db="EMBL/GenBank/DDBJ databases">
        <authorList>
            <person name="Feng X."/>
        </authorList>
    </citation>
    <scope>NUCLEOTIDE SEQUENCE [LARGE SCALE GENOMIC DNA]</scope>
    <source>
        <strain evidence="4 5">JCM23202</strain>
    </source>
</reference>
<name>A0A7X1B302_9BACT</name>
<protein>
    <recommendedName>
        <fullName evidence="6">Cytochrome b562</fullName>
    </recommendedName>
</protein>
<evidence type="ECO:0000256" key="1">
    <source>
        <dbReference type="ARBA" id="ARBA00005523"/>
    </source>
</evidence>
<dbReference type="Pfam" id="PF07361">
    <property type="entry name" value="Cytochrom_B562"/>
    <property type="match status" value="1"/>
</dbReference>
<gene>
    <name evidence="4" type="ORF">H5P27_01505</name>
</gene>
<accession>A0A7X1B302</accession>
<sequence length="148" mass="16505">MKNLSLLALGLSLIAPNAMVFADHHEGEHEETPLQEEMSSMNKAWKSIRRAAKDPAEFAHAAEMVGTMIEHAKNSIDMDPILLAEQEGEEAKEKFMHGYQEGMQETVVLLEELKAAFEVADQAAVVATMDKINDARKKGHRSYKPKDD</sequence>
<dbReference type="SUPFAM" id="SSF47175">
    <property type="entry name" value="Cytochromes"/>
    <property type="match status" value="1"/>
</dbReference>
<proteinExistence type="inferred from homology"/>
<evidence type="ECO:0008006" key="6">
    <source>
        <dbReference type="Google" id="ProtNLM"/>
    </source>
</evidence>
<dbReference type="Gene3D" id="1.20.120.10">
    <property type="entry name" value="Cytochrome c/b562"/>
    <property type="match status" value="1"/>
</dbReference>
<comment type="similarity">
    <text evidence="1">Belongs to the cytochrome b562 family.</text>
</comment>
<dbReference type="InterPro" id="IPR009155">
    <property type="entry name" value="Cyt_b562"/>
</dbReference>
<dbReference type="InterPro" id="IPR010980">
    <property type="entry name" value="Cyt_c/b562"/>
</dbReference>
<dbReference type="GO" id="GO:0005506">
    <property type="term" value="F:iron ion binding"/>
    <property type="evidence" value="ECO:0007669"/>
    <property type="project" value="InterPro"/>
</dbReference>
<feature type="signal peptide" evidence="3">
    <location>
        <begin position="1"/>
        <end position="22"/>
    </location>
</feature>
<dbReference type="AlphaFoldDB" id="A0A7X1B302"/>
<comment type="caution">
    <text evidence="4">The sequence shown here is derived from an EMBL/GenBank/DDBJ whole genome shotgun (WGS) entry which is preliminary data.</text>
</comment>
<dbReference type="RefSeq" id="WP_185658613.1">
    <property type="nucleotide sequence ID" value="NZ_CAWPOO010000001.1"/>
</dbReference>
<keyword evidence="5" id="KW-1185">Reference proteome</keyword>